<evidence type="ECO:0000256" key="4">
    <source>
        <dbReference type="ARBA" id="ARBA00022664"/>
    </source>
</evidence>
<feature type="region of interest" description="Disordered" evidence="5">
    <location>
        <begin position="595"/>
        <end position="643"/>
    </location>
</feature>
<organism evidence="6 7">
    <name type="scientific">Somion occarium</name>
    <dbReference type="NCBI Taxonomy" id="3059160"/>
    <lineage>
        <taxon>Eukaryota</taxon>
        <taxon>Fungi</taxon>
        <taxon>Dikarya</taxon>
        <taxon>Basidiomycota</taxon>
        <taxon>Agaricomycotina</taxon>
        <taxon>Agaricomycetes</taxon>
        <taxon>Polyporales</taxon>
        <taxon>Cerrenaceae</taxon>
        <taxon>Somion</taxon>
    </lineage>
</organism>
<keyword evidence="7" id="KW-1185">Reference proteome</keyword>
<proteinExistence type="inferred from homology"/>
<accession>A0ABP1DN80</accession>
<comment type="subcellular location">
    <subcellularLocation>
        <location evidence="1">Cytoplasm</location>
    </subcellularLocation>
</comment>
<feature type="compositionally biased region" description="Basic residues" evidence="5">
    <location>
        <begin position="603"/>
        <end position="615"/>
    </location>
</feature>
<dbReference type="InterPro" id="IPR010334">
    <property type="entry name" value="Dcp1"/>
</dbReference>
<evidence type="ECO:0000313" key="7">
    <source>
        <dbReference type="Proteomes" id="UP001497453"/>
    </source>
</evidence>
<evidence type="ECO:0000256" key="3">
    <source>
        <dbReference type="ARBA" id="ARBA00022490"/>
    </source>
</evidence>
<reference evidence="7" key="1">
    <citation type="submission" date="2024-04" db="EMBL/GenBank/DDBJ databases">
        <authorList>
            <person name="Shaw F."/>
            <person name="Minotto A."/>
        </authorList>
    </citation>
    <scope>NUCLEOTIDE SEQUENCE [LARGE SCALE GENOMIC DNA]</scope>
</reference>
<evidence type="ECO:0008006" key="8">
    <source>
        <dbReference type="Google" id="ProtNLM"/>
    </source>
</evidence>
<protein>
    <recommendedName>
        <fullName evidence="8">mRNA-decapping enzyme 1B</fullName>
    </recommendedName>
</protein>
<feature type="region of interest" description="Disordered" evidence="5">
    <location>
        <begin position="394"/>
        <end position="431"/>
    </location>
</feature>
<dbReference type="PANTHER" id="PTHR16290:SF0">
    <property type="entry name" value="DECAPPING PROTEIN 1, ISOFORM A"/>
    <property type="match status" value="1"/>
</dbReference>
<dbReference type="EMBL" id="OZ037948">
    <property type="protein sequence ID" value="CAL1709250.1"/>
    <property type="molecule type" value="Genomic_DNA"/>
</dbReference>
<evidence type="ECO:0000313" key="6">
    <source>
        <dbReference type="EMBL" id="CAL1709250.1"/>
    </source>
</evidence>
<comment type="similarity">
    <text evidence="2">Belongs to the DCP1 family.</text>
</comment>
<keyword evidence="4" id="KW-0507">mRNA processing</keyword>
<name>A0ABP1DN80_9APHY</name>
<feature type="compositionally biased region" description="Polar residues" evidence="5">
    <location>
        <begin position="11"/>
        <end position="28"/>
    </location>
</feature>
<evidence type="ECO:0000256" key="2">
    <source>
        <dbReference type="ARBA" id="ARBA00008778"/>
    </source>
</evidence>
<feature type="region of interest" description="Disordered" evidence="5">
    <location>
        <begin position="218"/>
        <end position="268"/>
    </location>
</feature>
<feature type="region of interest" description="Disordered" evidence="5">
    <location>
        <begin position="1"/>
        <end position="28"/>
    </location>
</feature>
<gene>
    <name evidence="6" type="ORF">GFSPODELE1_LOCUS7260</name>
</gene>
<dbReference type="Proteomes" id="UP001497453">
    <property type="component" value="Chromosome 5"/>
</dbReference>
<evidence type="ECO:0000256" key="5">
    <source>
        <dbReference type="SAM" id="MobiDB-lite"/>
    </source>
</evidence>
<sequence length="752" mass="81937">MARGRSRSGSVASITNGHQARAPTSSPQLKRQFAAAIDSIYHNNLTVLQRKDPTIVSILDSFSHVCLYHFNGSKWEKQGYEGSMFLVEHEDSPTYGLFILNRMGTGDWGRRIYPEDDMQSLGDYLMYRYFPEYTRRRTELQLPHPIPADFRSMFELEFAHDPNSVGQLQADGSESGPKEKKGASVTLGLWMFPTDAREPLKDVVIRLHSYVKRGLRYPDEYRYGPGRPAPQNPHLRQASMSSDSNAEDEDTPRMNRAPQTIETSGSSEVDKLFAKLQTPIPANTNTTSQSMSAQHWFAALTGQNVEPVEPSAPSPAPSAPTSTRGLALLDSIFASVQPPVNHSTQSSVSTIPPTQNHLPPHPEEIMIVSPKPQSSTLPQILNQDVISTLLGLGSDSGSRASSVAPSATSSRRSGLNIYEGDNEFSEDNMSEASYSTTSTVADSDPAILAVGLSGVPMLSFNNGGSDSEGEYTSGSSLRVQGDVTPRVPARGIDPNSPPPLERVLSQQFLIPVNGISRKGHAAGPAMKSTLSIASTSSAVTVKAAANQRSQRLVPFEADSELWPYPRAPVDERATDLDGNDVVELDFSDTRALSDPATFSNRLQKQKKQKREGKRKTREERAAERERERDAIEKSWDDPTNGLAHAVDMVSQPGAPALALHTVNGNGKRHETTAAGEASSSKAANGDKSEQLTNGVLNGQSARDALLAALLPHPQAPIPTLPRKQFVQEVLSLIYSDNAFVDKLYEEYTSRAH</sequence>
<feature type="region of interest" description="Disordered" evidence="5">
    <location>
        <begin position="666"/>
        <end position="693"/>
    </location>
</feature>
<feature type="compositionally biased region" description="Polar residues" evidence="5">
    <location>
        <begin position="257"/>
        <end position="267"/>
    </location>
</feature>
<dbReference type="InterPro" id="IPR011993">
    <property type="entry name" value="PH-like_dom_sf"/>
</dbReference>
<keyword evidence="3" id="KW-0963">Cytoplasm</keyword>
<dbReference type="Gene3D" id="2.30.29.30">
    <property type="entry name" value="Pleckstrin-homology domain (PH domain)/Phosphotyrosine-binding domain (PTB)"/>
    <property type="match status" value="1"/>
</dbReference>
<evidence type="ECO:0000256" key="1">
    <source>
        <dbReference type="ARBA" id="ARBA00004496"/>
    </source>
</evidence>
<dbReference type="PANTHER" id="PTHR16290">
    <property type="entry name" value="TRANSCRIPTION FACTOR SMIF DECAPPING ENZYME DCP1"/>
    <property type="match status" value="1"/>
</dbReference>
<dbReference type="CDD" id="cd09804">
    <property type="entry name" value="Dcp1"/>
    <property type="match status" value="1"/>
</dbReference>
<feature type="compositionally biased region" description="Basic and acidic residues" evidence="5">
    <location>
        <begin position="616"/>
        <end position="636"/>
    </location>
</feature>
<feature type="compositionally biased region" description="Acidic residues" evidence="5">
    <location>
        <begin position="420"/>
        <end position="429"/>
    </location>
</feature>
<dbReference type="Pfam" id="PF06058">
    <property type="entry name" value="DCP1"/>
    <property type="match status" value="1"/>
</dbReference>
<feature type="compositionally biased region" description="Low complexity" evidence="5">
    <location>
        <begin position="394"/>
        <end position="407"/>
    </location>
</feature>
<dbReference type="SUPFAM" id="SSF50729">
    <property type="entry name" value="PH domain-like"/>
    <property type="match status" value="1"/>
</dbReference>